<sequence>MEGVVIAEITDHGRGLSIIDDRKEMTIRGFARLSAVYVGTDMLNKPECKIKQCFIDDDDGDVYRFSRT</sequence>
<dbReference type="Gramene" id="ONK65197">
    <property type="protein sequence ID" value="ONK65197"/>
    <property type="gene ID" value="A4U43_C07F34680"/>
</dbReference>
<evidence type="ECO:0000313" key="1">
    <source>
        <dbReference type="EMBL" id="ONK65197.1"/>
    </source>
</evidence>
<reference evidence="2" key="1">
    <citation type="journal article" date="2017" name="Nat. Commun.">
        <title>The asparagus genome sheds light on the origin and evolution of a young Y chromosome.</title>
        <authorList>
            <person name="Harkess A."/>
            <person name="Zhou J."/>
            <person name="Xu C."/>
            <person name="Bowers J.E."/>
            <person name="Van der Hulst R."/>
            <person name="Ayyampalayam S."/>
            <person name="Mercati F."/>
            <person name="Riccardi P."/>
            <person name="McKain M.R."/>
            <person name="Kakrana A."/>
            <person name="Tang H."/>
            <person name="Ray J."/>
            <person name="Groenendijk J."/>
            <person name="Arikit S."/>
            <person name="Mathioni S.M."/>
            <person name="Nakano M."/>
            <person name="Shan H."/>
            <person name="Telgmann-Rauber A."/>
            <person name="Kanno A."/>
            <person name="Yue Z."/>
            <person name="Chen H."/>
            <person name="Li W."/>
            <person name="Chen Y."/>
            <person name="Xu X."/>
            <person name="Zhang Y."/>
            <person name="Luo S."/>
            <person name="Chen H."/>
            <person name="Gao J."/>
            <person name="Mao Z."/>
            <person name="Pires J.C."/>
            <person name="Luo M."/>
            <person name="Kudrna D."/>
            <person name="Wing R.A."/>
            <person name="Meyers B.C."/>
            <person name="Yi K."/>
            <person name="Kong H."/>
            <person name="Lavrijsen P."/>
            <person name="Sunseri F."/>
            <person name="Falavigna A."/>
            <person name="Ye Y."/>
            <person name="Leebens-Mack J.H."/>
            <person name="Chen G."/>
        </authorList>
    </citation>
    <scope>NUCLEOTIDE SEQUENCE [LARGE SCALE GENOMIC DNA]</scope>
    <source>
        <strain evidence="2">cv. DH0086</strain>
    </source>
</reference>
<dbReference type="EMBL" id="CM007387">
    <property type="protein sequence ID" value="ONK65197.1"/>
    <property type="molecule type" value="Genomic_DNA"/>
</dbReference>
<gene>
    <name evidence="1" type="ORF">A4U43_C07F34680</name>
</gene>
<dbReference type="AlphaFoldDB" id="A0A5P1EJ25"/>
<dbReference type="Proteomes" id="UP000243459">
    <property type="component" value="Chromosome 7"/>
</dbReference>
<keyword evidence="2" id="KW-1185">Reference proteome</keyword>
<name>A0A5P1EJ25_ASPOF</name>
<organism evidence="1 2">
    <name type="scientific">Asparagus officinalis</name>
    <name type="common">Garden asparagus</name>
    <dbReference type="NCBI Taxonomy" id="4686"/>
    <lineage>
        <taxon>Eukaryota</taxon>
        <taxon>Viridiplantae</taxon>
        <taxon>Streptophyta</taxon>
        <taxon>Embryophyta</taxon>
        <taxon>Tracheophyta</taxon>
        <taxon>Spermatophyta</taxon>
        <taxon>Magnoliopsida</taxon>
        <taxon>Liliopsida</taxon>
        <taxon>Asparagales</taxon>
        <taxon>Asparagaceae</taxon>
        <taxon>Asparagoideae</taxon>
        <taxon>Asparagus</taxon>
    </lineage>
</organism>
<protein>
    <submittedName>
        <fullName evidence="1">Uncharacterized protein</fullName>
    </submittedName>
</protein>
<proteinExistence type="predicted"/>
<accession>A0A5P1EJ25</accession>
<evidence type="ECO:0000313" key="2">
    <source>
        <dbReference type="Proteomes" id="UP000243459"/>
    </source>
</evidence>